<feature type="compositionally biased region" description="Polar residues" evidence="1">
    <location>
        <begin position="52"/>
        <end position="61"/>
    </location>
</feature>
<name>A0ABD0JWL1_9CAEN</name>
<dbReference type="PANTHER" id="PTHR45823:SF1">
    <property type="entry name" value="T-SNARE COILED-COIL HOMOLOGY DOMAIN-CONTAINING PROTEIN"/>
    <property type="match status" value="1"/>
</dbReference>
<dbReference type="EMBL" id="JACVVK020000312">
    <property type="protein sequence ID" value="KAK7479040.1"/>
    <property type="molecule type" value="Genomic_DNA"/>
</dbReference>
<reference evidence="2 3" key="1">
    <citation type="journal article" date="2023" name="Sci. Data">
        <title>Genome assembly of the Korean intertidal mud-creeper Batillaria attramentaria.</title>
        <authorList>
            <person name="Patra A.K."/>
            <person name="Ho P.T."/>
            <person name="Jun S."/>
            <person name="Lee S.J."/>
            <person name="Kim Y."/>
            <person name="Won Y.J."/>
        </authorList>
    </citation>
    <scope>NUCLEOTIDE SEQUENCE [LARGE SCALE GENOMIC DNA]</scope>
    <source>
        <strain evidence="2">Wonlab-2016</strain>
    </source>
</reference>
<comment type="caution">
    <text evidence="2">The sequence shown here is derived from an EMBL/GenBank/DDBJ whole genome shotgun (WGS) entry which is preliminary data.</text>
</comment>
<protein>
    <submittedName>
        <fullName evidence="2">Uncharacterized protein</fullName>
    </submittedName>
</protein>
<evidence type="ECO:0000313" key="3">
    <source>
        <dbReference type="Proteomes" id="UP001519460"/>
    </source>
</evidence>
<evidence type="ECO:0000256" key="1">
    <source>
        <dbReference type="SAM" id="MobiDB-lite"/>
    </source>
</evidence>
<dbReference type="Proteomes" id="UP001519460">
    <property type="component" value="Unassembled WGS sequence"/>
</dbReference>
<feature type="region of interest" description="Disordered" evidence="1">
    <location>
        <begin position="146"/>
        <end position="166"/>
    </location>
</feature>
<accession>A0ABD0JWL1</accession>
<gene>
    <name evidence="2" type="ORF">BaRGS_00029710</name>
</gene>
<dbReference type="Gene3D" id="1.10.4020.10">
    <property type="entry name" value="DNA breaking-rejoining enzymes"/>
    <property type="match status" value="1"/>
</dbReference>
<keyword evidence="3" id="KW-1185">Reference proteome</keyword>
<evidence type="ECO:0000313" key="2">
    <source>
        <dbReference type="EMBL" id="KAK7479040.1"/>
    </source>
</evidence>
<dbReference type="PANTHER" id="PTHR45823">
    <property type="entry name" value="T-SNARE COILED-COIL HOMOLOGY DOMAIN-CONTAINING PROTEIN"/>
    <property type="match status" value="1"/>
</dbReference>
<sequence>MSDEKDLLDFAEEVEESEVLIPALMRDDRPPPSSQNTFVERSTIAASRPTEETSSSDQSAHQAPDSGVDLSTICTMMEDLMASQRVMMRDAEADRERMAVQQEHILERIMAQQDELTAIRRQPGLGISPIAIETDRPADFLHSTSVRQGGSTGDDSGPVAGRCRVDTPARRDSATFRLETPAPFPRSTGVQVAHGGVTFADSASLTPTRSRPACESWATFTVDEHLDVSGTTGTKIKRKPALYDGKTSWREYQVQFEMLAAACSWSYRQMAVELATSLREQAVGVLATLQPNQRYDYRTLVAALEARFEPRHQTEMHRAGLRTRVRKRQESLTALAQDLKKLTRKAFPAATEEVCEQLTLNAFMDALNDSEMEWNVYQGKPETVEQAVTLAMEYESFLAARKNSEIRASELQSSRGWRQQQGARYAINTSAVE</sequence>
<organism evidence="2 3">
    <name type="scientific">Batillaria attramentaria</name>
    <dbReference type="NCBI Taxonomy" id="370345"/>
    <lineage>
        <taxon>Eukaryota</taxon>
        <taxon>Metazoa</taxon>
        <taxon>Spiralia</taxon>
        <taxon>Lophotrochozoa</taxon>
        <taxon>Mollusca</taxon>
        <taxon>Gastropoda</taxon>
        <taxon>Caenogastropoda</taxon>
        <taxon>Sorbeoconcha</taxon>
        <taxon>Cerithioidea</taxon>
        <taxon>Batillariidae</taxon>
        <taxon>Batillaria</taxon>
    </lineage>
</organism>
<proteinExistence type="predicted"/>
<dbReference type="InterPro" id="IPR038269">
    <property type="entry name" value="SCAN_sf"/>
</dbReference>
<feature type="region of interest" description="Disordered" evidence="1">
    <location>
        <begin position="19"/>
        <end position="67"/>
    </location>
</feature>
<dbReference type="AlphaFoldDB" id="A0ABD0JWL1"/>